<protein>
    <recommendedName>
        <fullName evidence="15">Peptidase M14 domain-containing protein</fullName>
    </recommendedName>
</protein>
<gene>
    <name evidence="16" type="ORF">RDWZM_007965</name>
</gene>
<evidence type="ECO:0000313" key="17">
    <source>
        <dbReference type="Proteomes" id="UP001142055"/>
    </source>
</evidence>
<evidence type="ECO:0000256" key="14">
    <source>
        <dbReference type="SAM" id="SignalP"/>
    </source>
</evidence>
<evidence type="ECO:0000259" key="15">
    <source>
        <dbReference type="PROSITE" id="PS52035"/>
    </source>
</evidence>
<dbReference type="GO" id="GO:0008270">
    <property type="term" value="F:zinc ion binding"/>
    <property type="evidence" value="ECO:0007669"/>
    <property type="project" value="InterPro"/>
</dbReference>
<evidence type="ECO:0000256" key="4">
    <source>
        <dbReference type="ARBA" id="ARBA00022525"/>
    </source>
</evidence>
<keyword evidence="8 14" id="KW-0732">Signal</keyword>
<evidence type="ECO:0000256" key="2">
    <source>
        <dbReference type="ARBA" id="ARBA00004613"/>
    </source>
</evidence>
<keyword evidence="5" id="KW-0121">Carboxypeptidase</keyword>
<keyword evidence="11" id="KW-0482">Metalloprotease</keyword>
<evidence type="ECO:0000256" key="8">
    <source>
        <dbReference type="ARBA" id="ARBA00022729"/>
    </source>
</evidence>
<dbReference type="PROSITE" id="PS00133">
    <property type="entry name" value="CARBOXYPEPT_ZN_2"/>
    <property type="match status" value="1"/>
</dbReference>
<evidence type="ECO:0000256" key="11">
    <source>
        <dbReference type="ARBA" id="ARBA00023049"/>
    </source>
</evidence>
<dbReference type="PANTHER" id="PTHR11532:SF93">
    <property type="entry name" value="CARBOXYPEPTIDASE E"/>
    <property type="match status" value="1"/>
</dbReference>
<dbReference type="GO" id="GO:0005615">
    <property type="term" value="C:extracellular space"/>
    <property type="evidence" value="ECO:0007669"/>
    <property type="project" value="TreeGrafter"/>
</dbReference>
<dbReference type="CDD" id="cd11308">
    <property type="entry name" value="Peptidase_M14NE-CP-C_like"/>
    <property type="match status" value="1"/>
</dbReference>
<organism evidence="16 17">
    <name type="scientific">Blomia tropicalis</name>
    <name type="common">Mite</name>
    <dbReference type="NCBI Taxonomy" id="40697"/>
    <lineage>
        <taxon>Eukaryota</taxon>
        <taxon>Metazoa</taxon>
        <taxon>Ecdysozoa</taxon>
        <taxon>Arthropoda</taxon>
        <taxon>Chelicerata</taxon>
        <taxon>Arachnida</taxon>
        <taxon>Acari</taxon>
        <taxon>Acariformes</taxon>
        <taxon>Sarcoptiformes</taxon>
        <taxon>Astigmata</taxon>
        <taxon>Glycyphagoidea</taxon>
        <taxon>Echimyopodidae</taxon>
        <taxon>Blomia</taxon>
    </lineage>
</organism>
<keyword evidence="4" id="KW-0964">Secreted</keyword>
<dbReference type="SMART" id="SM00631">
    <property type="entry name" value="Zn_pept"/>
    <property type="match status" value="1"/>
</dbReference>
<dbReference type="InterPro" id="IPR008969">
    <property type="entry name" value="CarboxyPept-like_regulatory"/>
</dbReference>
<accession>A0A9Q0M180</accession>
<dbReference type="Gene3D" id="3.40.630.10">
    <property type="entry name" value="Zn peptidases"/>
    <property type="match status" value="1"/>
</dbReference>
<dbReference type="InterPro" id="IPR050753">
    <property type="entry name" value="Peptidase_M14_domain"/>
</dbReference>
<dbReference type="FunFam" id="3.40.630.10:FF:000013">
    <property type="entry name" value="carboxypeptidase N catalytic chain"/>
    <property type="match status" value="1"/>
</dbReference>
<dbReference type="PROSITE" id="PS00132">
    <property type="entry name" value="CARBOXYPEPT_ZN_1"/>
    <property type="match status" value="1"/>
</dbReference>
<dbReference type="GO" id="GO:0016485">
    <property type="term" value="P:protein processing"/>
    <property type="evidence" value="ECO:0007669"/>
    <property type="project" value="TreeGrafter"/>
</dbReference>
<feature type="signal peptide" evidence="14">
    <location>
        <begin position="1"/>
        <end position="24"/>
    </location>
</feature>
<reference evidence="16" key="1">
    <citation type="submission" date="2022-12" db="EMBL/GenBank/DDBJ databases">
        <title>Genome assemblies of Blomia tropicalis.</title>
        <authorList>
            <person name="Cui Y."/>
        </authorList>
    </citation>
    <scope>NUCLEOTIDE SEQUENCE</scope>
    <source>
        <tissue evidence="16">Adult mites</tissue>
    </source>
</reference>
<feature type="domain" description="Peptidase M14" evidence="15">
    <location>
        <begin position="35"/>
        <end position="344"/>
    </location>
</feature>
<dbReference type="SUPFAM" id="SSF49464">
    <property type="entry name" value="Carboxypeptidase regulatory domain-like"/>
    <property type="match status" value="1"/>
</dbReference>
<evidence type="ECO:0000313" key="16">
    <source>
        <dbReference type="EMBL" id="KAJ6216808.1"/>
    </source>
</evidence>
<dbReference type="Proteomes" id="UP001142055">
    <property type="component" value="Chromosome 3"/>
</dbReference>
<evidence type="ECO:0000256" key="9">
    <source>
        <dbReference type="ARBA" id="ARBA00022801"/>
    </source>
</evidence>
<evidence type="ECO:0000256" key="7">
    <source>
        <dbReference type="ARBA" id="ARBA00022723"/>
    </source>
</evidence>
<dbReference type="InterPro" id="IPR000834">
    <property type="entry name" value="Peptidase_M14"/>
</dbReference>
<evidence type="ECO:0000256" key="12">
    <source>
        <dbReference type="ARBA" id="ARBA00023180"/>
    </source>
</evidence>
<dbReference type="Pfam" id="PF00246">
    <property type="entry name" value="Peptidase_M14"/>
    <property type="match status" value="1"/>
</dbReference>
<dbReference type="PRINTS" id="PR00765">
    <property type="entry name" value="CRBOXYPTASEA"/>
</dbReference>
<comment type="caution">
    <text evidence="16">The sequence shown here is derived from an EMBL/GenBank/DDBJ whole genome shotgun (WGS) entry which is preliminary data.</text>
</comment>
<keyword evidence="7" id="KW-0479">Metal-binding</keyword>
<evidence type="ECO:0000256" key="10">
    <source>
        <dbReference type="ARBA" id="ARBA00022833"/>
    </source>
</evidence>
<dbReference type="AlphaFoldDB" id="A0A9Q0M180"/>
<proteinExistence type="inferred from homology"/>
<sequence>MGHFNILVLLLVCSIITLNQLGQCRQSDDDHYVYKHHNNLELNVLLQKINTKCPSISRLYQLTERSVNGWPLTVIELSTNPGQHQLLVPEVKIVANMHGNEVLGREMLLRLADYICTEYLNNNKDIVQLLNRTRIHIMPSMNPDGWDIAANNYRSSDWLLGRANLNGVDLNRDFPDLDVVEFRKGNKEDFVSSLVNHQMQPETRAIVQWILTNPFVLSANLHGGALVANYPYDETPDGSTNTYTPSPDDQTFKHLARTYASNHKTMAKQSSRCDNDEDFTKQGGITNGAAWYSVAGGMQDFNYLASNCFEITLELGCQKFPPIEKLPVEWENNREALISFIKQAHIGIKGLVRDSNGYSIDGAIIRVQNITNGENRVINHDLTTTSDGEYWRLLTPGVYEVMATKQNYIPEIKTVVIKPKSSEQNEHAEIVNFNLKKFYY</sequence>
<dbReference type="InterPro" id="IPR057247">
    <property type="entry name" value="CARBOXYPEPT_ZN_2"/>
</dbReference>
<comment type="subcellular location">
    <subcellularLocation>
        <location evidence="2">Secreted</location>
    </subcellularLocation>
</comment>
<dbReference type="Pfam" id="PF13620">
    <property type="entry name" value="CarboxypepD_reg"/>
    <property type="match status" value="1"/>
</dbReference>
<dbReference type="PROSITE" id="PS52035">
    <property type="entry name" value="PEPTIDASE_M14"/>
    <property type="match status" value="1"/>
</dbReference>
<dbReference type="GO" id="GO:0004181">
    <property type="term" value="F:metallocarboxypeptidase activity"/>
    <property type="evidence" value="ECO:0007669"/>
    <property type="project" value="InterPro"/>
</dbReference>
<keyword evidence="12" id="KW-0325">Glycoprotein</keyword>
<evidence type="ECO:0000256" key="13">
    <source>
        <dbReference type="PROSITE-ProRule" id="PRU01379"/>
    </source>
</evidence>
<feature type="active site" description="Proton donor/acceptor" evidence="13">
    <location>
        <position position="314"/>
    </location>
</feature>
<keyword evidence="17" id="KW-1185">Reference proteome</keyword>
<dbReference type="OMA" id="WQSHIGV"/>
<comment type="similarity">
    <text evidence="3 13">Belongs to the peptidase M14 family.</text>
</comment>
<evidence type="ECO:0000256" key="6">
    <source>
        <dbReference type="ARBA" id="ARBA00022670"/>
    </source>
</evidence>
<dbReference type="CDD" id="cd03858">
    <property type="entry name" value="M14_CP_N-E_like"/>
    <property type="match status" value="1"/>
</dbReference>
<evidence type="ECO:0000256" key="3">
    <source>
        <dbReference type="ARBA" id="ARBA00005988"/>
    </source>
</evidence>
<comment type="cofactor">
    <cofactor evidence="1">
        <name>Zn(2+)</name>
        <dbReference type="ChEBI" id="CHEBI:29105"/>
    </cofactor>
</comment>
<keyword evidence="6" id="KW-0645">Protease</keyword>
<keyword evidence="10" id="KW-0862">Zinc</keyword>
<name>A0A9Q0M180_BLOTA</name>
<keyword evidence="9" id="KW-0378">Hydrolase</keyword>
<dbReference type="SUPFAM" id="SSF53187">
    <property type="entry name" value="Zn-dependent exopeptidases"/>
    <property type="match status" value="1"/>
</dbReference>
<dbReference type="InterPro" id="IPR057246">
    <property type="entry name" value="CARBOXYPEPT_ZN_1"/>
</dbReference>
<feature type="chain" id="PRO_5040356102" description="Peptidase M14 domain-containing protein" evidence="14">
    <location>
        <begin position="25"/>
        <end position="440"/>
    </location>
</feature>
<dbReference type="GO" id="GO:0006518">
    <property type="term" value="P:peptide metabolic process"/>
    <property type="evidence" value="ECO:0007669"/>
    <property type="project" value="TreeGrafter"/>
</dbReference>
<dbReference type="PANTHER" id="PTHR11532">
    <property type="entry name" value="PROTEASE M14 CARBOXYPEPTIDASE"/>
    <property type="match status" value="1"/>
</dbReference>
<evidence type="ECO:0000256" key="5">
    <source>
        <dbReference type="ARBA" id="ARBA00022645"/>
    </source>
</evidence>
<dbReference type="EMBL" id="JAPWDV010000003">
    <property type="protein sequence ID" value="KAJ6216808.1"/>
    <property type="molecule type" value="Genomic_DNA"/>
</dbReference>
<dbReference type="Gene3D" id="2.60.40.1120">
    <property type="entry name" value="Carboxypeptidase-like, regulatory domain"/>
    <property type="match status" value="1"/>
</dbReference>
<evidence type="ECO:0000256" key="1">
    <source>
        <dbReference type="ARBA" id="ARBA00001947"/>
    </source>
</evidence>